<comment type="caution">
    <text evidence="2">The sequence shown here is derived from an EMBL/GenBank/DDBJ whole genome shotgun (WGS) entry which is preliminary data.</text>
</comment>
<dbReference type="Gene3D" id="3.90.550.10">
    <property type="entry name" value="Spore Coat Polysaccharide Biosynthesis Protein SpsA, Chain A"/>
    <property type="match status" value="1"/>
</dbReference>
<name>A0A8B2Z9W5_9LACO</name>
<dbReference type="PANTHER" id="PTHR22916:SF3">
    <property type="entry name" value="UDP-GLCNAC:BETAGAL BETA-1,3-N-ACETYLGLUCOSAMINYLTRANSFERASE-LIKE PROTEIN 1"/>
    <property type="match status" value="1"/>
</dbReference>
<dbReference type="InterPro" id="IPR029044">
    <property type="entry name" value="Nucleotide-diphossugar_trans"/>
</dbReference>
<evidence type="ECO:0000313" key="3">
    <source>
        <dbReference type="Proteomes" id="UP000260790"/>
    </source>
</evidence>
<sequence length="268" mass="30811">MSDVEILDSHSLRMPNEYVKGLVSVIIPVYNVEKYIDRTLVSVFSQTYENIEIILVDDQSSDGSANAIKKYQKMHPEMVYYLQPKNMGAGYARNKALELAKGQYVAFLDSDDVWMPGKIERQIKLMKEKGSPFSYTAIEMIDKDDKLIKGKRQVKKSIDYKFLLSNTMIATSSVVIDRCTLGDFRMNLRRGGQDYATWLKLLRNDVVACGINDSLVKYRILDNSLSSGKTKSIKQIWEIQTQDEGINRALVVIHLIKWCFNSLKKYYM</sequence>
<evidence type="ECO:0000313" key="2">
    <source>
        <dbReference type="EMBL" id="RGK48315.1"/>
    </source>
</evidence>
<dbReference type="EMBL" id="QSQR01000001">
    <property type="protein sequence ID" value="RGK48315.1"/>
    <property type="molecule type" value="Genomic_DNA"/>
</dbReference>
<dbReference type="SUPFAM" id="SSF53448">
    <property type="entry name" value="Nucleotide-diphospho-sugar transferases"/>
    <property type="match status" value="1"/>
</dbReference>
<dbReference type="AlphaFoldDB" id="A0A8B2Z9W5"/>
<evidence type="ECO:0000259" key="1">
    <source>
        <dbReference type="Pfam" id="PF00535"/>
    </source>
</evidence>
<proteinExistence type="predicted"/>
<accession>A0A8B2Z9W5</accession>
<protein>
    <submittedName>
        <fullName evidence="2">Glycosyltransferase family 2 protein</fullName>
    </submittedName>
</protein>
<dbReference type="GO" id="GO:0016758">
    <property type="term" value="F:hexosyltransferase activity"/>
    <property type="evidence" value="ECO:0007669"/>
    <property type="project" value="UniProtKB-ARBA"/>
</dbReference>
<reference evidence="2 3" key="1">
    <citation type="submission" date="2018-08" db="EMBL/GenBank/DDBJ databases">
        <title>A genome reference for cultivated species of the human gut microbiota.</title>
        <authorList>
            <person name="Zou Y."/>
            <person name="Xue W."/>
            <person name="Luo G."/>
        </authorList>
    </citation>
    <scope>NUCLEOTIDE SEQUENCE [LARGE SCALE GENOMIC DNA]</scope>
    <source>
        <strain evidence="2 3">TF10-9AT</strain>
    </source>
</reference>
<dbReference type="RefSeq" id="WP_117642137.1">
    <property type="nucleotide sequence ID" value="NZ_JAQFDM010000005.1"/>
</dbReference>
<dbReference type="InterPro" id="IPR001173">
    <property type="entry name" value="Glyco_trans_2-like"/>
</dbReference>
<organism evidence="2 3">
    <name type="scientific">Ligilactobacillus ruminis</name>
    <dbReference type="NCBI Taxonomy" id="1623"/>
    <lineage>
        <taxon>Bacteria</taxon>
        <taxon>Bacillati</taxon>
        <taxon>Bacillota</taxon>
        <taxon>Bacilli</taxon>
        <taxon>Lactobacillales</taxon>
        <taxon>Lactobacillaceae</taxon>
        <taxon>Ligilactobacillus</taxon>
    </lineage>
</organism>
<keyword evidence="2" id="KW-0808">Transferase</keyword>
<dbReference type="CDD" id="cd00761">
    <property type="entry name" value="Glyco_tranf_GTA_type"/>
    <property type="match status" value="1"/>
</dbReference>
<feature type="domain" description="Glycosyltransferase 2-like" evidence="1">
    <location>
        <begin position="24"/>
        <end position="186"/>
    </location>
</feature>
<gene>
    <name evidence="2" type="ORF">DXD09_00850</name>
</gene>
<dbReference type="Pfam" id="PF00535">
    <property type="entry name" value="Glycos_transf_2"/>
    <property type="match status" value="1"/>
</dbReference>
<dbReference type="Proteomes" id="UP000260790">
    <property type="component" value="Unassembled WGS sequence"/>
</dbReference>
<dbReference type="PANTHER" id="PTHR22916">
    <property type="entry name" value="GLYCOSYLTRANSFERASE"/>
    <property type="match status" value="1"/>
</dbReference>